<dbReference type="Proteomes" id="UP001374579">
    <property type="component" value="Unassembled WGS sequence"/>
</dbReference>
<feature type="compositionally biased region" description="Basic and acidic residues" evidence="1">
    <location>
        <begin position="401"/>
        <end position="414"/>
    </location>
</feature>
<dbReference type="AlphaFoldDB" id="A0AAN9BE04"/>
<feature type="region of interest" description="Disordered" evidence="1">
    <location>
        <begin position="109"/>
        <end position="219"/>
    </location>
</feature>
<proteinExistence type="predicted"/>
<dbReference type="EMBL" id="JBAMIC010000008">
    <property type="protein sequence ID" value="KAK7103468.1"/>
    <property type="molecule type" value="Genomic_DNA"/>
</dbReference>
<feature type="compositionally biased region" description="Basic residues" evidence="1">
    <location>
        <begin position="362"/>
        <end position="376"/>
    </location>
</feature>
<comment type="caution">
    <text evidence="2">The sequence shown here is derived from an EMBL/GenBank/DDBJ whole genome shotgun (WGS) entry which is preliminary data.</text>
</comment>
<organism evidence="2 3">
    <name type="scientific">Littorina saxatilis</name>
    <dbReference type="NCBI Taxonomy" id="31220"/>
    <lineage>
        <taxon>Eukaryota</taxon>
        <taxon>Metazoa</taxon>
        <taxon>Spiralia</taxon>
        <taxon>Lophotrochozoa</taxon>
        <taxon>Mollusca</taxon>
        <taxon>Gastropoda</taxon>
        <taxon>Caenogastropoda</taxon>
        <taxon>Littorinimorpha</taxon>
        <taxon>Littorinoidea</taxon>
        <taxon>Littorinidae</taxon>
        <taxon>Littorina</taxon>
    </lineage>
</organism>
<dbReference type="InterPro" id="IPR017956">
    <property type="entry name" value="AT_hook_DNA-bd_motif"/>
</dbReference>
<feature type="compositionally biased region" description="Pro residues" evidence="1">
    <location>
        <begin position="557"/>
        <end position="568"/>
    </location>
</feature>
<feature type="compositionally biased region" description="Basic residues" evidence="1">
    <location>
        <begin position="257"/>
        <end position="266"/>
    </location>
</feature>
<accession>A0AAN9BE04</accession>
<feature type="compositionally biased region" description="Polar residues" evidence="1">
    <location>
        <begin position="640"/>
        <end position="655"/>
    </location>
</feature>
<keyword evidence="3" id="KW-1185">Reference proteome</keyword>
<gene>
    <name evidence="2" type="ORF">V1264_018355</name>
</gene>
<dbReference type="GO" id="GO:0003677">
    <property type="term" value="F:DNA binding"/>
    <property type="evidence" value="ECO:0007669"/>
    <property type="project" value="InterPro"/>
</dbReference>
<name>A0AAN9BE04_9CAEN</name>
<feature type="compositionally biased region" description="Basic residues" evidence="1">
    <location>
        <begin position="194"/>
        <end position="214"/>
    </location>
</feature>
<feature type="compositionally biased region" description="Basic and acidic residues" evidence="1">
    <location>
        <begin position="523"/>
        <end position="544"/>
    </location>
</feature>
<feature type="region of interest" description="Disordered" evidence="1">
    <location>
        <begin position="320"/>
        <end position="703"/>
    </location>
</feature>
<feature type="region of interest" description="Disordered" evidence="1">
    <location>
        <begin position="256"/>
        <end position="307"/>
    </location>
</feature>
<dbReference type="PRINTS" id="PR00929">
    <property type="entry name" value="ATHOOK"/>
</dbReference>
<feature type="compositionally biased region" description="Basic and acidic residues" evidence="1">
    <location>
        <begin position="344"/>
        <end position="353"/>
    </location>
</feature>
<evidence type="ECO:0000313" key="2">
    <source>
        <dbReference type="EMBL" id="KAK7103468.1"/>
    </source>
</evidence>
<protein>
    <submittedName>
        <fullName evidence="2">Uncharacterized protein</fullName>
    </submittedName>
</protein>
<feature type="compositionally biased region" description="Basic and acidic residues" evidence="1">
    <location>
        <begin position="660"/>
        <end position="674"/>
    </location>
</feature>
<feature type="compositionally biased region" description="Polar residues" evidence="1">
    <location>
        <begin position="599"/>
        <end position="611"/>
    </location>
</feature>
<feature type="compositionally biased region" description="Acidic residues" evidence="1">
    <location>
        <begin position="159"/>
        <end position="185"/>
    </location>
</feature>
<reference evidence="2 3" key="1">
    <citation type="submission" date="2024-02" db="EMBL/GenBank/DDBJ databases">
        <title>Chromosome-scale genome assembly of the rough periwinkle Littorina saxatilis.</title>
        <authorList>
            <person name="De Jode A."/>
            <person name="Faria R."/>
            <person name="Formenti G."/>
            <person name="Sims Y."/>
            <person name="Smith T.P."/>
            <person name="Tracey A."/>
            <person name="Wood J.M.D."/>
            <person name="Zagrodzka Z.B."/>
            <person name="Johannesson K."/>
            <person name="Butlin R.K."/>
            <person name="Leder E.H."/>
        </authorList>
    </citation>
    <scope>NUCLEOTIDE SEQUENCE [LARGE SCALE GENOMIC DNA]</scope>
    <source>
        <strain evidence="2">Snail1</strain>
        <tissue evidence="2">Muscle</tissue>
    </source>
</reference>
<feature type="compositionally biased region" description="Polar residues" evidence="1">
    <location>
        <begin position="289"/>
        <end position="307"/>
    </location>
</feature>
<evidence type="ECO:0000313" key="3">
    <source>
        <dbReference type="Proteomes" id="UP001374579"/>
    </source>
</evidence>
<sequence>MAAVACEDRSTQCVLGVLGLPESSIFQQEVVKLLTVETNRRTGMGIRKRPATKQVVDAKGNQGTAAGAVQEPVTSNLLTPITRPSLTVPGRLKLMEMSKTDPKQDVVPKSIYKRRASADCSRIQTRSSTQSALDFMVPTSNSSWEDVSRLGDQNANAKDEEEEEENEDDEVEEEEDDDDDSEDQTSLDQNTNACKKKRKKTKARPKRSNNRKRASSVATTPRLVSLSALKPITAKCSRSGLGLVITYRPVFTDTPLKRKKTMKRQSRIAANARRTSSVIQSPVYKRDSGTNPRSPSPQKQSNSCKSNSFFGRIKAFAKRNIGSPECSPRASPERSPPSNQMQEEDPKNWRRDIPQSADPFVRHRSLSPNRGRKRTPKREAFLAPYAEAKLSARRSPTPATERVRKVSPKREVFRRPHAVAGLSARRSPTPVAKRGRKLSSEREPPLPCRYVVASHAAKRSPPPGCSRGRKRSSDRDRYMLARHGAKHSPTAGPSWAPEDLTYSGSRSPSPRKRSPSPRFSMASEERPFGKGHKMAEVSDTESPRRARGRPPAASPISPSPSPSPPPSRPVISEGWKVTKPDPSDRGRLAPKGKGRGKASSISPHKTNSSSAVARGRGRPPKQRDHATSVSGTRHHVVARSRSNTRSPFPSRSGESWGSRADYERGYRGERVDMGRHRRHAYRRRHEEEGIPIPPKPDKNCRVM</sequence>
<feature type="compositionally biased region" description="Polar residues" evidence="1">
    <location>
        <begin position="122"/>
        <end position="156"/>
    </location>
</feature>
<evidence type="ECO:0000256" key="1">
    <source>
        <dbReference type="SAM" id="MobiDB-lite"/>
    </source>
</evidence>
<feature type="compositionally biased region" description="Basic and acidic residues" evidence="1">
    <location>
        <begin position="576"/>
        <end position="587"/>
    </location>
</feature>